<dbReference type="Gene3D" id="3.50.30.30">
    <property type="match status" value="1"/>
</dbReference>
<gene>
    <name evidence="14" type="ORF">IWQ60_005913</name>
</gene>
<dbReference type="EMBL" id="JANBPT010000337">
    <property type="protein sequence ID" value="KAJ1923389.1"/>
    <property type="molecule type" value="Genomic_DNA"/>
</dbReference>
<dbReference type="InterPro" id="IPR000209">
    <property type="entry name" value="Peptidase_S8/S53_dom"/>
</dbReference>
<evidence type="ECO:0000256" key="5">
    <source>
        <dbReference type="ARBA" id="ARBA00022729"/>
    </source>
</evidence>
<feature type="domain" description="Peptidase S8/S53" evidence="12">
    <location>
        <begin position="144"/>
        <end position="548"/>
    </location>
</feature>
<feature type="active site" description="Charge relay system" evidence="8 9">
    <location>
        <position position="204"/>
    </location>
</feature>
<dbReference type="InterPro" id="IPR022398">
    <property type="entry name" value="Peptidase_S8_His-AS"/>
</dbReference>
<feature type="signal peptide" evidence="11">
    <location>
        <begin position="1"/>
        <end position="20"/>
    </location>
</feature>
<dbReference type="InterPro" id="IPR046450">
    <property type="entry name" value="PA_dom_sf"/>
</dbReference>
<keyword evidence="3" id="KW-0964">Secreted</keyword>
<name>A0A9W8A5D0_9FUNG</name>
<dbReference type="GO" id="GO:0005615">
    <property type="term" value="C:extracellular space"/>
    <property type="evidence" value="ECO:0007669"/>
    <property type="project" value="TreeGrafter"/>
</dbReference>
<feature type="active site" description="Charge relay system" evidence="8 9">
    <location>
        <position position="153"/>
    </location>
</feature>
<keyword evidence="6 9" id="KW-0378">Hydrolase</keyword>
<reference evidence="14" key="1">
    <citation type="submission" date="2022-07" db="EMBL/GenBank/DDBJ databases">
        <title>Phylogenomic reconstructions and comparative analyses of Kickxellomycotina fungi.</title>
        <authorList>
            <person name="Reynolds N.K."/>
            <person name="Stajich J.E."/>
            <person name="Barry K."/>
            <person name="Grigoriev I.V."/>
            <person name="Crous P."/>
            <person name="Smith M.E."/>
        </authorList>
    </citation>
    <scope>NUCLEOTIDE SEQUENCE</scope>
    <source>
        <strain evidence="14">RSA 861</strain>
    </source>
</reference>
<dbReference type="InterPro" id="IPR023827">
    <property type="entry name" value="Peptidase_S8_Asp-AS"/>
</dbReference>
<dbReference type="InterPro" id="IPR050131">
    <property type="entry name" value="Peptidase_S8_subtilisin-like"/>
</dbReference>
<dbReference type="PROSITE" id="PS00136">
    <property type="entry name" value="SUBTILASE_ASP"/>
    <property type="match status" value="1"/>
</dbReference>
<dbReference type="InterPro" id="IPR036852">
    <property type="entry name" value="Peptidase_S8/S53_dom_sf"/>
</dbReference>
<keyword evidence="4 9" id="KW-0645">Protease</keyword>
<dbReference type="InterPro" id="IPR003137">
    <property type="entry name" value="PA_domain"/>
</dbReference>
<dbReference type="AlphaFoldDB" id="A0A9W8A5D0"/>
<dbReference type="OrthoDB" id="10256524at2759"/>
<keyword evidence="15" id="KW-1185">Reference proteome</keyword>
<comment type="similarity">
    <text evidence="1 9 10">Belongs to the peptidase S8 family.</text>
</comment>
<evidence type="ECO:0000256" key="10">
    <source>
        <dbReference type="RuleBase" id="RU003355"/>
    </source>
</evidence>
<dbReference type="SUPFAM" id="SSF52025">
    <property type="entry name" value="PA domain"/>
    <property type="match status" value="1"/>
</dbReference>
<evidence type="ECO:0000259" key="12">
    <source>
        <dbReference type="Pfam" id="PF00082"/>
    </source>
</evidence>
<feature type="domain" description="PA" evidence="13">
    <location>
        <begin position="364"/>
        <end position="442"/>
    </location>
</feature>
<dbReference type="PROSITE" id="PS51892">
    <property type="entry name" value="SUBTILASE"/>
    <property type="match status" value="1"/>
</dbReference>
<dbReference type="PROSITE" id="PS00137">
    <property type="entry name" value="SUBTILASE_HIS"/>
    <property type="match status" value="1"/>
</dbReference>
<dbReference type="GO" id="GO:0004252">
    <property type="term" value="F:serine-type endopeptidase activity"/>
    <property type="evidence" value="ECO:0007669"/>
    <property type="project" value="UniProtKB-UniRule"/>
</dbReference>
<dbReference type="Proteomes" id="UP001150569">
    <property type="component" value="Unassembled WGS sequence"/>
</dbReference>
<sequence>MRPVCLTIAALALAAVSVGAQTLDTSLYQLNILPNNYIVQYNDASGGGGGLDQFAAEMQAAGIPFTITKNFTLLLKGASIQVDDKHVDSMASFNNVNATWPLRLTSLSHDGAGGDKATPLPPLKMLAHDYTGVGRLRSEKKLTGKGVKIGIIDSGLDYKHRAFGGCFKTAGCRITHGYDFVGDQFDGHNTPVPDDDPMDTCNGHGTHVAGIAAGNDGAFQGVAPDATLGIYRVMGCNGLASTTVILEAMERAFADGMDILSISLGTPSGWSEYPESRMVSALYGFGKYVVTGVGNDGADTLWAVSSPASGAESIAVGAVDLPKFYSQSLNVTVGKTVTVVKRSGQQRDLAPLKLVNVPFVRAVATSGGDDYACGPINAAKGAVVLAQRGNCALQDKAINALNAGAAALAIYNNESGDSGLVFYDQAINLPSFSILKVDGEALIAQLAKGSATASVDTRVSTFSNGKDGPTRAWYSSWGPSVNGDVKPDLLAPGTNIYSTLPTSQGEYGLQSGTSMATPYVSGTVALLIESKRATSVDSLYNLLFNTGTLLWNRPSRTESVALQGNGFLNAYNAVTTDFTVSRYYNVASKYVSDLSKLISKTMYFDNTGSKDMTYNFEFIPSLSVSAYDKDNVMVSPPRTSLVTLYARFMLDTITFKAGKTGTKNSVSFDTTPIRENDLMVHSGYVNMYPAAGTSGYNLTIPYLGYAFRQAAIPILAPSYSGINLPCLVQYGVGMPLKDGKVFTFTGNSYPTVIFRIQIPVYRVRVRIAKAATPTNIHATVTENHFLYLQKNMDSGDVQPYYTYVWDGVVYSYAQPSKLFNLANGQYVMILEFYPTSRDDTPAIYTTPMFEVKR</sequence>
<evidence type="ECO:0000256" key="1">
    <source>
        <dbReference type="ARBA" id="ARBA00011073"/>
    </source>
</evidence>
<dbReference type="InterPro" id="IPR034187">
    <property type="entry name" value="Peptidases_S8_5"/>
</dbReference>
<dbReference type="Gene3D" id="3.40.50.200">
    <property type="entry name" value="Peptidase S8/S53 domain"/>
    <property type="match status" value="1"/>
</dbReference>
<keyword evidence="7 9" id="KW-0720">Serine protease</keyword>
<evidence type="ECO:0000256" key="7">
    <source>
        <dbReference type="ARBA" id="ARBA00022825"/>
    </source>
</evidence>
<evidence type="ECO:0000256" key="4">
    <source>
        <dbReference type="ARBA" id="ARBA00022670"/>
    </source>
</evidence>
<evidence type="ECO:0000256" key="11">
    <source>
        <dbReference type="SAM" id="SignalP"/>
    </source>
</evidence>
<dbReference type="InterPro" id="IPR023828">
    <property type="entry name" value="Peptidase_S8_Ser-AS"/>
</dbReference>
<evidence type="ECO:0000313" key="15">
    <source>
        <dbReference type="Proteomes" id="UP001150569"/>
    </source>
</evidence>
<organism evidence="14 15">
    <name type="scientific">Tieghemiomyces parasiticus</name>
    <dbReference type="NCBI Taxonomy" id="78921"/>
    <lineage>
        <taxon>Eukaryota</taxon>
        <taxon>Fungi</taxon>
        <taxon>Fungi incertae sedis</taxon>
        <taxon>Zoopagomycota</taxon>
        <taxon>Kickxellomycotina</taxon>
        <taxon>Dimargaritomycetes</taxon>
        <taxon>Dimargaritales</taxon>
        <taxon>Dimargaritaceae</taxon>
        <taxon>Tieghemiomyces</taxon>
    </lineage>
</organism>
<dbReference type="Pfam" id="PF00082">
    <property type="entry name" value="Peptidase_S8"/>
    <property type="match status" value="1"/>
</dbReference>
<dbReference type="Pfam" id="PF02225">
    <property type="entry name" value="PA"/>
    <property type="match status" value="1"/>
</dbReference>
<dbReference type="GO" id="GO:0006508">
    <property type="term" value="P:proteolysis"/>
    <property type="evidence" value="ECO:0007669"/>
    <property type="project" value="UniProtKB-KW"/>
</dbReference>
<dbReference type="SUPFAM" id="SSF52743">
    <property type="entry name" value="Subtilisin-like"/>
    <property type="match status" value="1"/>
</dbReference>
<dbReference type="PRINTS" id="PR00723">
    <property type="entry name" value="SUBTILISIN"/>
</dbReference>
<keyword evidence="2" id="KW-0134">Cell wall</keyword>
<dbReference type="PANTHER" id="PTHR43806">
    <property type="entry name" value="PEPTIDASE S8"/>
    <property type="match status" value="1"/>
</dbReference>
<feature type="active site" description="Charge relay system" evidence="8 9">
    <location>
        <position position="514"/>
    </location>
</feature>
<proteinExistence type="inferred from homology"/>
<evidence type="ECO:0000256" key="9">
    <source>
        <dbReference type="PROSITE-ProRule" id="PRU01240"/>
    </source>
</evidence>
<accession>A0A9W8A5D0</accession>
<evidence type="ECO:0000259" key="13">
    <source>
        <dbReference type="Pfam" id="PF02225"/>
    </source>
</evidence>
<evidence type="ECO:0000256" key="2">
    <source>
        <dbReference type="ARBA" id="ARBA00022512"/>
    </source>
</evidence>
<dbReference type="PROSITE" id="PS00138">
    <property type="entry name" value="SUBTILASE_SER"/>
    <property type="match status" value="1"/>
</dbReference>
<dbReference type="InterPro" id="IPR015500">
    <property type="entry name" value="Peptidase_S8_subtilisin-rel"/>
</dbReference>
<comment type="caution">
    <text evidence="14">The sequence shown here is derived from an EMBL/GenBank/DDBJ whole genome shotgun (WGS) entry which is preliminary data.</text>
</comment>
<evidence type="ECO:0000313" key="14">
    <source>
        <dbReference type="EMBL" id="KAJ1923389.1"/>
    </source>
</evidence>
<evidence type="ECO:0000256" key="3">
    <source>
        <dbReference type="ARBA" id="ARBA00022525"/>
    </source>
</evidence>
<dbReference type="CDD" id="cd07489">
    <property type="entry name" value="Peptidases_S8_5"/>
    <property type="match status" value="1"/>
</dbReference>
<dbReference type="PANTHER" id="PTHR43806:SF66">
    <property type="entry name" value="SERIN ENDOPEPTIDASE"/>
    <property type="match status" value="1"/>
</dbReference>
<protein>
    <submittedName>
        <fullName evidence="14">Uncharacterized protein</fullName>
    </submittedName>
</protein>
<evidence type="ECO:0000256" key="6">
    <source>
        <dbReference type="ARBA" id="ARBA00022801"/>
    </source>
</evidence>
<keyword evidence="5 11" id="KW-0732">Signal</keyword>
<evidence type="ECO:0000256" key="8">
    <source>
        <dbReference type="PIRSR" id="PIRSR615500-1"/>
    </source>
</evidence>
<feature type="chain" id="PRO_5040831315" evidence="11">
    <location>
        <begin position="21"/>
        <end position="853"/>
    </location>
</feature>